<reference evidence="1" key="1">
    <citation type="journal article" date="2020" name="Stud. Mycol.">
        <title>101 Dothideomycetes genomes: a test case for predicting lifestyles and emergence of pathogens.</title>
        <authorList>
            <person name="Haridas S."/>
            <person name="Albert R."/>
            <person name="Binder M."/>
            <person name="Bloem J."/>
            <person name="Labutti K."/>
            <person name="Salamov A."/>
            <person name="Andreopoulos B."/>
            <person name="Baker S."/>
            <person name="Barry K."/>
            <person name="Bills G."/>
            <person name="Bluhm B."/>
            <person name="Cannon C."/>
            <person name="Castanera R."/>
            <person name="Culley D."/>
            <person name="Daum C."/>
            <person name="Ezra D."/>
            <person name="Gonzalez J."/>
            <person name="Henrissat B."/>
            <person name="Kuo A."/>
            <person name="Liang C."/>
            <person name="Lipzen A."/>
            <person name="Lutzoni F."/>
            <person name="Magnuson J."/>
            <person name="Mondo S."/>
            <person name="Nolan M."/>
            <person name="Ohm R."/>
            <person name="Pangilinan J."/>
            <person name="Park H.-J."/>
            <person name="Ramirez L."/>
            <person name="Alfaro M."/>
            <person name="Sun H."/>
            <person name="Tritt A."/>
            <person name="Yoshinaga Y."/>
            <person name="Zwiers L.-H."/>
            <person name="Turgeon B."/>
            <person name="Goodwin S."/>
            <person name="Spatafora J."/>
            <person name="Crous P."/>
            <person name="Grigoriev I."/>
        </authorList>
    </citation>
    <scope>NUCLEOTIDE SEQUENCE</scope>
    <source>
        <strain evidence="1">CBS 107.79</strain>
    </source>
</reference>
<gene>
    <name evidence="1" type="ORF">BU23DRAFT_214500</name>
</gene>
<proteinExistence type="predicted"/>
<dbReference type="EMBL" id="ML976702">
    <property type="protein sequence ID" value="KAF1970327.1"/>
    <property type="molecule type" value="Genomic_DNA"/>
</dbReference>
<protein>
    <submittedName>
        <fullName evidence="1">Uncharacterized protein</fullName>
    </submittedName>
</protein>
<sequence>MKEKQKNRGVGAARGHFLSSSNLVSAICYRVPSRFFPRPDYRAKANYSYPCTSPTNPLVVADCSFPLALVLQQRGQDDWSQRSSATGTTNDCILHPMNRQPSLGLLISASDRRPTGTLLPRVLRRIATCCIQAVVGARDRAWQTKHDAREELEYAGSRASLLALTTRLEFETATGRLHHEPNFSICLRVAAYAWSRI</sequence>
<evidence type="ECO:0000313" key="1">
    <source>
        <dbReference type="EMBL" id="KAF1970327.1"/>
    </source>
</evidence>
<dbReference type="Proteomes" id="UP000800036">
    <property type="component" value="Unassembled WGS sequence"/>
</dbReference>
<organism evidence="1 2">
    <name type="scientific">Bimuria novae-zelandiae CBS 107.79</name>
    <dbReference type="NCBI Taxonomy" id="1447943"/>
    <lineage>
        <taxon>Eukaryota</taxon>
        <taxon>Fungi</taxon>
        <taxon>Dikarya</taxon>
        <taxon>Ascomycota</taxon>
        <taxon>Pezizomycotina</taxon>
        <taxon>Dothideomycetes</taxon>
        <taxon>Pleosporomycetidae</taxon>
        <taxon>Pleosporales</taxon>
        <taxon>Massarineae</taxon>
        <taxon>Didymosphaeriaceae</taxon>
        <taxon>Bimuria</taxon>
    </lineage>
</organism>
<keyword evidence="2" id="KW-1185">Reference proteome</keyword>
<name>A0A6A5VAL4_9PLEO</name>
<evidence type="ECO:0000313" key="2">
    <source>
        <dbReference type="Proteomes" id="UP000800036"/>
    </source>
</evidence>
<accession>A0A6A5VAL4</accession>
<dbReference type="AlphaFoldDB" id="A0A6A5VAL4"/>